<evidence type="ECO:0000313" key="3">
    <source>
        <dbReference type="Proteomes" id="UP000789901"/>
    </source>
</evidence>
<sequence>MDTFGESHIQIEQDRGQLVNTIEIVQAQKTTPKQEAGTTELSNTTQIDKMKVEDTQVTIWNWNTEGSKQNTQPKSYSDIVRRSSITGRKGTQKRRQREKKLEWAK</sequence>
<reference evidence="2 3" key="1">
    <citation type="submission" date="2021-06" db="EMBL/GenBank/DDBJ databases">
        <authorList>
            <person name="Kallberg Y."/>
            <person name="Tangrot J."/>
            <person name="Rosling A."/>
        </authorList>
    </citation>
    <scope>NUCLEOTIDE SEQUENCE [LARGE SCALE GENOMIC DNA]</scope>
    <source>
        <strain evidence="2 3">120-4 pot B 10/14</strain>
    </source>
</reference>
<feature type="non-terminal residue" evidence="2">
    <location>
        <position position="105"/>
    </location>
</feature>
<comment type="caution">
    <text evidence="2">The sequence shown here is derived from an EMBL/GenBank/DDBJ whole genome shotgun (WGS) entry which is preliminary data.</text>
</comment>
<feature type="compositionally biased region" description="Polar residues" evidence="1">
    <location>
        <begin position="63"/>
        <end position="75"/>
    </location>
</feature>
<dbReference type="Proteomes" id="UP000789901">
    <property type="component" value="Unassembled WGS sequence"/>
</dbReference>
<protein>
    <submittedName>
        <fullName evidence="2">43850_t:CDS:1</fullName>
    </submittedName>
</protein>
<accession>A0ABN7X3X5</accession>
<gene>
    <name evidence="2" type="ORF">GMARGA_LOCUS38707</name>
</gene>
<proteinExistence type="predicted"/>
<evidence type="ECO:0000313" key="2">
    <source>
        <dbReference type="EMBL" id="CAG8847511.1"/>
    </source>
</evidence>
<evidence type="ECO:0000256" key="1">
    <source>
        <dbReference type="SAM" id="MobiDB-lite"/>
    </source>
</evidence>
<keyword evidence="3" id="KW-1185">Reference proteome</keyword>
<feature type="region of interest" description="Disordered" evidence="1">
    <location>
        <begin position="63"/>
        <end position="105"/>
    </location>
</feature>
<dbReference type="EMBL" id="CAJVQB010088011">
    <property type="protein sequence ID" value="CAG8847511.1"/>
    <property type="molecule type" value="Genomic_DNA"/>
</dbReference>
<name>A0ABN7X3X5_GIGMA</name>
<organism evidence="2 3">
    <name type="scientific">Gigaspora margarita</name>
    <dbReference type="NCBI Taxonomy" id="4874"/>
    <lineage>
        <taxon>Eukaryota</taxon>
        <taxon>Fungi</taxon>
        <taxon>Fungi incertae sedis</taxon>
        <taxon>Mucoromycota</taxon>
        <taxon>Glomeromycotina</taxon>
        <taxon>Glomeromycetes</taxon>
        <taxon>Diversisporales</taxon>
        <taxon>Gigasporaceae</taxon>
        <taxon>Gigaspora</taxon>
    </lineage>
</organism>